<feature type="region of interest" description="Disordered" evidence="1">
    <location>
        <begin position="33"/>
        <end position="69"/>
    </location>
</feature>
<gene>
    <name evidence="2" type="ORF">Tci_458483</name>
</gene>
<reference evidence="2" key="1">
    <citation type="journal article" date="2019" name="Sci. Rep.">
        <title>Draft genome of Tanacetum cinerariifolium, the natural source of mosquito coil.</title>
        <authorList>
            <person name="Yamashiro T."/>
            <person name="Shiraishi A."/>
            <person name="Satake H."/>
            <person name="Nakayama K."/>
        </authorList>
    </citation>
    <scope>NUCLEOTIDE SEQUENCE</scope>
</reference>
<accession>A0A699HV47</accession>
<dbReference type="EMBL" id="BKCJ010217146">
    <property type="protein sequence ID" value="GEY86509.1"/>
    <property type="molecule type" value="Genomic_DNA"/>
</dbReference>
<comment type="caution">
    <text evidence="2">The sequence shown here is derived from an EMBL/GenBank/DDBJ whole genome shotgun (WGS) entry which is preliminary data.</text>
</comment>
<name>A0A699HV47_TANCI</name>
<evidence type="ECO:0000256" key="1">
    <source>
        <dbReference type="SAM" id="MobiDB-lite"/>
    </source>
</evidence>
<organism evidence="2">
    <name type="scientific">Tanacetum cinerariifolium</name>
    <name type="common">Dalmatian daisy</name>
    <name type="synonym">Chrysanthemum cinerariifolium</name>
    <dbReference type="NCBI Taxonomy" id="118510"/>
    <lineage>
        <taxon>Eukaryota</taxon>
        <taxon>Viridiplantae</taxon>
        <taxon>Streptophyta</taxon>
        <taxon>Embryophyta</taxon>
        <taxon>Tracheophyta</taxon>
        <taxon>Spermatophyta</taxon>
        <taxon>Magnoliopsida</taxon>
        <taxon>eudicotyledons</taxon>
        <taxon>Gunneridae</taxon>
        <taxon>Pentapetalae</taxon>
        <taxon>asterids</taxon>
        <taxon>campanulids</taxon>
        <taxon>Asterales</taxon>
        <taxon>Asteraceae</taxon>
        <taxon>Asteroideae</taxon>
        <taxon>Anthemideae</taxon>
        <taxon>Anthemidinae</taxon>
        <taxon>Tanacetum</taxon>
    </lineage>
</organism>
<sequence length="185" mass="21136">LEKEVKELKKVDHSSALATIRSEVPTAVKEYLGTNLDDALHKTATSKDSSKRKYPTTSSKSGKYAKDQVEEPIFVQDSDYAKYDDVEFDNTDMPMDQEEVMGKINKQPNDKAVPKNGWYKKSRSNTYLDPEWNEGKLVYDGAEQSWFNDLAKATKPPLTFDELMHTPIDFSAFAMNRLKIDNLKK</sequence>
<evidence type="ECO:0000313" key="2">
    <source>
        <dbReference type="EMBL" id="GEY86509.1"/>
    </source>
</evidence>
<proteinExistence type="predicted"/>
<feature type="non-terminal residue" evidence="2">
    <location>
        <position position="1"/>
    </location>
</feature>
<dbReference type="AlphaFoldDB" id="A0A699HV47"/>
<protein>
    <submittedName>
        <fullName evidence="2">Uncharacterized protein</fullName>
    </submittedName>
</protein>